<accession>A0A0G1P3L9</accession>
<feature type="transmembrane region" description="Helical" evidence="6">
    <location>
        <begin position="9"/>
        <end position="28"/>
    </location>
</feature>
<evidence type="ECO:0000313" key="8">
    <source>
        <dbReference type="Proteomes" id="UP000034175"/>
    </source>
</evidence>
<comment type="subcellular location">
    <subcellularLocation>
        <location evidence="1">Membrane</location>
        <topology evidence="1">Multi-pass membrane protein</topology>
    </subcellularLocation>
</comment>
<feature type="transmembrane region" description="Helical" evidence="6">
    <location>
        <begin position="281"/>
        <end position="303"/>
    </location>
</feature>
<protein>
    <submittedName>
        <fullName evidence="7">Natural resistance-associated macrophage protein</fullName>
    </submittedName>
</protein>
<dbReference type="PANTHER" id="PTHR11706:SF33">
    <property type="entry name" value="NATURAL RESISTANCE-ASSOCIATED MACROPHAGE PROTEIN 2"/>
    <property type="match status" value="1"/>
</dbReference>
<dbReference type="PANTHER" id="PTHR11706">
    <property type="entry name" value="SOLUTE CARRIER PROTEIN FAMILY 11 MEMBER"/>
    <property type="match status" value="1"/>
</dbReference>
<organism evidence="7 8">
    <name type="scientific">Candidatus Magasanikbacteria bacterium GW2011_GWA2_46_17</name>
    <dbReference type="NCBI Taxonomy" id="1619042"/>
    <lineage>
        <taxon>Bacteria</taxon>
        <taxon>Candidatus Magasanikiibacteriota</taxon>
    </lineage>
</organism>
<dbReference type="NCBIfam" id="NF037982">
    <property type="entry name" value="Nramp_1"/>
    <property type="match status" value="1"/>
</dbReference>
<keyword evidence="5 6" id="KW-0472">Membrane</keyword>
<keyword evidence="2" id="KW-0813">Transport</keyword>
<evidence type="ECO:0000256" key="5">
    <source>
        <dbReference type="ARBA" id="ARBA00023136"/>
    </source>
</evidence>
<feature type="transmembrane region" description="Helical" evidence="6">
    <location>
        <begin position="324"/>
        <end position="346"/>
    </location>
</feature>
<evidence type="ECO:0000256" key="6">
    <source>
        <dbReference type="SAM" id="Phobius"/>
    </source>
</evidence>
<gene>
    <name evidence="7" type="ORF">UX39_C0001G0051</name>
</gene>
<keyword evidence="3 6" id="KW-0812">Transmembrane</keyword>
<evidence type="ECO:0000256" key="3">
    <source>
        <dbReference type="ARBA" id="ARBA00022692"/>
    </source>
</evidence>
<name>A0A0G1P3L9_9BACT</name>
<feature type="transmembrane region" description="Helical" evidence="6">
    <location>
        <begin position="189"/>
        <end position="210"/>
    </location>
</feature>
<dbReference type="Pfam" id="PF01566">
    <property type="entry name" value="Nramp"/>
    <property type="match status" value="1"/>
</dbReference>
<evidence type="ECO:0000256" key="1">
    <source>
        <dbReference type="ARBA" id="ARBA00004141"/>
    </source>
</evidence>
<dbReference type="Proteomes" id="UP000034175">
    <property type="component" value="Unassembled WGS sequence"/>
</dbReference>
<sequence>MVKRLRRLWVWFFFVGSAIGPGIIAGTANNDAGGISTYSFAGSKFGYLLLWVLTANLITLACTQEIGVRLGAFTGKGLAALIRERFGVRWTMFALGILLLANTAVAISEFAGVAAALEIFHISKYFSIPILAIIVWVFLYKGSFKKIERFFLTISLFFLVYLASAWMSRPDWSMVIQAAGTPYLSLEPGYFLALLGIMGTTITPWGQFFIQSYVVDKGMGSKHFRVERWEVYFSALFTCIIAAAIIITTKGVLFDRGIVVDNAEKAALSLTPVLGVFAQDIFAAGFFFASLLGAFILPLTTSYSICEALGFEHGINTKWKQAPWFYGIITFVVVSSAIFVLLPFISLFKTMIFAQVLNGILLPIILVFLVLLFHDRARLGLPPVSRLGSAIYGFITWEAIIRLTLISFLLVIIILFPSLLDIIRAWLIR</sequence>
<proteinExistence type="predicted"/>
<keyword evidence="4 6" id="KW-1133">Transmembrane helix</keyword>
<dbReference type="GO" id="GO:0015086">
    <property type="term" value="F:cadmium ion transmembrane transporter activity"/>
    <property type="evidence" value="ECO:0007669"/>
    <property type="project" value="TreeGrafter"/>
</dbReference>
<dbReference type="InterPro" id="IPR001046">
    <property type="entry name" value="NRAMP_fam"/>
</dbReference>
<feature type="transmembrane region" description="Helical" evidence="6">
    <location>
        <begin position="122"/>
        <end position="139"/>
    </location>
</feature>
<feature type="transmembrane region" description="Helical" evidence="6">
    <location>
        <begin position="151"/>
        <end position="169"/>
    </location>
</feature>
<reference evidence="7 8" key="1">
    <citation type="journal article" date="2015" name="Nature">
        <title>rRNA introns, odd ribosomes, and small enigmatic genomes across a large radiation of phyla.</title>
        <authorList>
            <person name="Brown C.T."/>
            <person name="Hug L.A."/>
            <person name="Thomas B.C."/>
            <person name="Sharon I."/>
            <person name="Castelle C.J."/>
            <person name="Singh A."/>
            <person name="Wilkins M.J."/>
            <person name="Williams K.H."/>
            <person name="Banfield J.F."/>
        </authorList>
    </citation>
    <scope>NUCLEOTIDE SEQUENCE [LARGE SCALE GENOMIC DNA]</scope>
</reference>
<dbReference type="PATRIC" id="fig|1619042.3.peg.59"/>
<feature type="transmembrane region" description="Helical" evidence="6">
    <location>
        <begin position="352"/>
        <end position="372"/>
    </location>
</feature>
<comment type="caution">
    <text evidence="7">The sequence shown here is derived from an EMBL/GenBank/DDBJ whole genome shotgun (WGS) entry which is preliminary data.</text>
</comment>
<evidence type="ECO:0000256" key="4">
    <source>
        <dbReference type="ARBA" id="ARBA00022989"/>
    </source>
</evidence>
<feature type="transmembrane region" description="Helical" evidence="6">
    <location>
        <begin position="48"/>
        <end position="72"/>
    </location>
</feature>
<dbReference type="GO" id="GO:0005384">
    <property type="term" value="F:manganese ion transmembrane transporter activity"/>
    <property type="evidence" value="ECO:0007669"/>
    <property type="project" value="TreeGrafter"/>
</dbReference>
<dbReference type="GO" id="GO:0005886">
    <property type="term" value="C:plasma membrane"/>
    <property type="evidence" value="ECO:0007669"/>
    <property type="project" value="TreeGrafter"/>
</dbReference>
<evidence type="ECO:0000256" key="2">
    <source>
        <dbReference type="ARBA" id="ARBA00022448"/>
    </source>
</evidence>
<dbReference type="GO" id="GO:0034755">
    <property type="term" value="P:iron ion transmembrane transport"/>
    <property type="evidence" value="ECO:0007669"/>
    <property type="project" value="TreeGrafter"/>
</dbReference>
<dbReference type="AlphaFoldDB" id="A0A0G1P3L9"/>
<feature type="transmembrane region" description="Helical" evidence="6">
    <location>
        <begin position="93"/>
        <end position="116"/>
    </location>
</feature>
<evidence type="ECO:0000313" key="7">
    <source>
        <dbReference type="EMBL" id="KKU27331.1"/>
    </source>
</evidence>
<dbReference type="EMBL" id="LCMA01000001">
    <property type="protein sequence ID" value="KKU27331.1"/>
    <property type="molecule type" value="Genomic_DNA"/>
</dbReference>
<feature type="transmembrane region" description="Helical" evidence="6">
    <location>
        <begin position="231"/>
        <end position="253"/>
    </location>
</feature>